<evidence type="ECO:0000256" key="4">
    <source>
        <dbReference type="ARBA" id="ARBA00022839"/>
    </source>
</evidence>
<sequence length="163" mass="19478">MDVNGTLIWYYNICKREVYLMSHGILPNQDDENIDIGRFIHENYYRRNEKEIRFGNVAFDVMYQNQNKLIIGETKKSSKFLEASKWQLLYYLKILNEAGIEAKGVLQYPEERRRVEVELTDENIIKLKKMEEEIINIIESPLPPKVEECVYCKNCAYREYCYA</sequence>
<proteinExistence type="inferred from homology"/>
<keyword evidence="5 9" id="KW-0408">Iron</keyword>
<evidence type="ECO:0000256" key="3">
    <source>
        <dbReference type="ARBA" id="ARBA00022801"/>
    </source>
</evidence>
<dbReference type="InterPro" id="IPR022765">
    <property type="entry name" value="Dna2/Cas4_DUF83"/>
</dbReference>
<dbReference type="InterPro" id="IPR011604">
    <property type="entry name" value="PDDEXK-like_dom_sf"/>
</dbReference>
<dbReference type="EMBL" id="FQVG01000031">
    <property type="protein sequence ID" value="SHF05166.1"/>
    <property type="molecule type" value="Genomic_DNA"/>
</dbReference>
<dbReference type="InterPro" id="IPR013343">
    <property type="entry name" value="CRISPR-assoc_prot_Cas4"/>
</dbReference>
<feature type="domain" description="DUF83" evidence="10">
    <location>
        <begin position="4"/>
        <end position="162"/>
    </location>
</feature>
<keyword evidence="8 9" id="KW-0464">Manganese</keyword>
<name>A0A1M4YI84_9CLOT</name>
<accession>A0A1M4YI84</accession>
<evidence type="ECO:0000256" key="8">
    <source>
        <dbReference type="ARBA" id="ARBA00023211"/>
    </source>
</evidence>
<dbReference type="RefSeq" id="WP_073248974.1">
    <property type="nucleotide sequence ID" value="NZ_FQVG01000031.1"/>
</dbReference>
<dbReference type="NCBIfam" id="TIGR00372">
    <property type="entry name" value="cas4"/>
    <property type="match status" value="1"/>
</dbReference>
<dbReference type="Pfam" id="PF01930">
    <property type="entry name" value="Cas_Cas4"/>
    <property type="match status" value="1"/>
</dbReference>
<comment type="cofactor">
    <cofactor evidence="9">
        <name>iron-sulfur cluster</name>
        <dbReference type="ChEBI" id="CHEBI:30408"/>
    </cofactor>
</comment>
<dbReference type="EC" id="3.1.12.1" evidence="9"/>
<organism evidence="11 12">
    <name type="scientific">Caloramator proteoclasticus DSM 10124</name>
    <dbReference type="NCBI Taxonomy" id="1121262"/>
    <lineage>
        <taxon>Bacteria</taxon>
        <taxon>Bacillati</taxon>
        <taxon>Bacillota</taxon>
        <taxon>Clostridia</taxon>
        <taxon>Eubacteriales</taxon>
        <taxon>Clostridiaceae</taxon>
        <taxon>Caloramator</taxon>
    </lineage>
</organism>
<evidence type="ECO:0000313" key="11">
    <source>
        <dbReference type="EMBL" id="SHF05166.1"/>
    </source>
</evidence>
<keyword evidence="2 9" id="KW-0479">Metal-binding</keyword>
<reference evidence="12" key="1">
    <citation type="submission" date="2016-11" db="EMBL/GenBank/DDBJ databases">
        <authorList>
            <person name="Varghese N."/>
            <person name="Submissions S."/>
        </authorList>
    </citation>
    <scope>NUCLEOTIDE SEQUENCE [LARGE SCALE GENOMIC DNA]</scope>
    <source>
        <strain evidence="12">DSM 10124</strain>
    </source>
</reference>
<evidence type="ECO:0000259" key="10">
    <source>
        <dbReference type="Pfam" id="PF01930"/>
    </source>
</evidence>
<dbReference type="GO" id="GO:0051607">
    <property type="term" value="P:defense response to virus"/>
    <property type="evidence" value="ECO:0007669"/>
    <property type="project" value="UniProtKB-KW"/>
</dbReference>
<evidence type="ECO:0000313" key="12">
    <source>
        <dbReference type="Proteomes" id="UP000184423"/>
    </source>
</evidence>
<evidence type="ECO:0000256" key="5">
    <source>
        <dbReference type="ARBA" id="ARBA00023004"/>
    </source>
</evidence>
<dbReference type="GO" id="GO:0051536">
    <property type="term" value="F:iron-sulfur cluster binding"/>
    <property type="evidence" value="ECO:0007669"/>
    <property type="project" value="UniProtKB-KW"/>
</dbReference>
<evidence type="ECO:0000256" key="2">
    <source>
        <dbReference type="ARBA" id="ARBA00022723"/>
    </source>
</evidence>
<dbReference type="PANTHER" id="PTHR37168:SF2">
    <property type="entry name" value="CRISPR-ASSOCIATED EXONUCLEASE CAS4"/>
    <property type="match status" value="1"/>
</dbReference>
<dbReference type="Gene3D" id="3.90.320.10">
    <property type="match status" value="1"/>
</dbReference>
<keyword evidence="12" id="KW-1185">Reference proteome</keyword>
<keyword evidence="7 9" id="KW-0051">Antiviral defense</keyword>
<protein>
    <recommendedName>
        <fullName evidence="9">CRISPR-associated exonuclease Cas4</fullName>
        <ecNumber evidence="9">3.1.12.1</ecNumber>
    </recommendedName>
</protein>
<evidence type="ECO:0000256" key="7">
    <source>
        <dbReference type="ARBA" id="ARBA00023118"/>
    </source>
</evidence>
<dbReference type="PANTHER" id="PTHR37168">
    <property type="entry name" value="CRISPR-ASSOCIATED EXONUCLEASE CAS4"/>
    <property type="match status" value="1"/>
</dbReference>
<dbReference type="GO" id="GO:0046872">
    <property type="term" value="F:metal ion binding"/>
    <property type="evidence" value="ECO:0007669"/>
    <property type="project" value="UniProtKB-KW"/>
</dbReference>
<dbReference type="Proteomes" id="UP000184423">
    <property type="component" value="Unassembled WGS sequence"/>
</dbReference>
<evidence type="ECO:0000256" key="9">
    <source>
        <dbReference type="RuleBase" id="RU365022"/>
    </source>
</evidence>
<keyword evidence="6 9" id="KW-0411">Iron-sulfur</keyword>
<keyword evidence="1 9" id="KW-0540">Nuclease</keyword>
<evidence type="ECO:0000256" key="6">
    <source>
        <dbReference type="ARBA" id="ARBA00023014"/>
    </source>
</evidence>
<keyword evidence="4 9" id="KW-0269">Exonuclease</keyword>
<dbReference type="GO" id="GO:0004527">
    <property type="term" value="F:exonuclease activity"/>
    <property type="evidence" value="ECO:0007669"/>
    <property type="project" value="UniProtKB-KW"/>
</dbReference>
<evidence type="ECO:0000256" key="1">
    <source>
        <dbReference type="ARBA" id="ARBA00022722"/>
    </source>
</evidence>
<gene>
    <name evidence="11" type="ORF">SAMN02746091_01661</name>
</gene>
<dbReference type="AlphaFoldDB" id="A0A1M4YI84"/>
<comment type="similarity">
    <text evidence="9">Belongs to the CRISPR-associated exonuclease Cas4 family.</text>
</comment>
<keyword evidence="3 9" id="KW-0378">Hydrolase</keyword>
<comment type="cofactor">
    <cofactor evidence="9">
        <name>Mg(2+)</name>
        <dbReference type="ChEBI" id="CHEBI:18420"/>
    </cofactor>
    <cofactor evidence="9">
        <name>Mn(2+)</name>
        <dbReference type="ChEBI" id="CHEBI:29035"/>
    </cofactor>
    <text evidence="9">Mg(2+) or Mn(2+) required for ssDNA cleavage activity.</text>
</comment>
<comment type="function">
    <text evidence="9">CRISPR (clustered regularly interspaced short palindromic repeat) is an adaptive immune system that provides protection against mobile genetic elements (viruses, transposable elements and conjugative plasmids). CRISPR clusters contain sequences complementary to antecedent mobile elements and target invading nucleic acids. CRISPR clusters are transcribed and processed into CRISPR RNA (crRNA).</text>
</comment>